<evidence type="ECO:0000256" key="1">
    <source>
        <dbReference type="SAM" id="SignalP"/>
    </source>
</evidence>
<protein>
    <recommendedName>
        <fullName evidence="4">Outer membrane efflux protein</fullName>
    </recommendedName>
</protein>
<reference evidence="2" key="1">
    <citation type="submission" date="2020-10" db="EMBL/GenBank/DDBJ databases">
        <authorList>
            <person name="Gilroy R."/>
        </authorList>
    </citation>
    <scope>NUCLEOTIDE SEQUENCE</scope>
    <source>
        <strain evidence="2">CHK154-7741</strain>
    </source>
</reference>
<name>A0A9D1N054_9CLOT</name>
<evidence type="ECO:0000313" key="3">
    <source>
        <dbReference type="Proteomes" id="UP000886748"/>
    </source>
</evidence>
<accession>A0A9D1N054</accession>
<feature type="signal peptide" evidence="1">
    <location>
        <begin position="1"/>
        <end position="20"/>
    </location>
</feature>
<evidence type="ECO:0008006" key="4">
    <source>
        <dbReference type="Google" id="ProtNLM"/>
    </source>
</evidence>
<comment type="caution">
    <text evidence="2">The sequence shown here is derived from an EMBL/GenBank/DDBJ whole genome shotgun (WGS) entry which is preliminary data.</text>
</comment>
<dbReference type="EMBL" id="DVOD01000032">
    <property type="protein sequence ID" value="HIU92374.1"/>
    <property type="molecule type" value="Genomic_DNA"/>
</dbReference>
<sequence>MKKIFWSLIIFACGMNLVLAEEIGLKNVQTQKVEYTPKIQKETKELTIDEDTALKGIVNLQQKKDLEDIDMLWKATVENNNIIKFAMKKLSVPPNQQRYHSSILAKSVSALVNGASFIPAMFGADYMIQSASYATGRLANNYLAKANNPKEIPLTDTELIELAGMIESLQDQIINSYYNYKMSLNQIKDTRQRLVLYNKNYSQALKSDNQMEIVVSGAMYDDLLFEEFEQMRQARKYQMDLERLAGKKTVQSLNLYQYAFKNELFSQKLLNSKQPKPSDKQQEVKNETK</sequence>
<dbReference type="AlphaFoldDB" id="A0A9D1N054"/>
<keyword evidence="1" id="KW-0732">Signal</keyword>
<proteinExistence type="predicted"/>
<evidence type="ECO:0000313" key="2">
    <source>
        <dbReference type="EMBL" id="HIU92374.1"/>
    </source>
</evidence>
<dbReference type="Proteomes" id="UP000886748">
    <property type="component" value="Unassembled WGS sequence"/>
</dbReference>
<organism evidence="2 3">
    <name type="scientific">Candidatus Limenecus avicola</name>
    <dbReference type="NCBI Taxonomy" id="2840847"/>
    <lineage>
        <taxon>Bacteria</taxon>
        <taxon>Bacillati</taxon>
        <taxon>Bacillota</taxon>
        <taxon>Clostridia</taxon>
        <taxon>Eubacteriales</taxon>
        <taxon>Clostridiaceae</taxon>
        <taxon>Clostridiaceae incertae sedis</taxon>
        <taxon>Candidatus Limenecus</taxon>
    </lineage>
</organism>
<reference evidence="2" key="2">
    <citation type="journal article" date="2021" name="PeerJ">
        <title>Extensive microbial diversity within the chicken gut microbiome revealed by metagenomics and culture.</title>
        <authorList>
            <person name="Gilroy R."/>
            <person name="Ravi A."/>
            <person name="Getino M."/>
            <person name="Pursley I."/>
            <person name="Horton D.L."/>
            <person name="Alikhan N.F."/>
            <person name="Baker D."/>
            <person name="Gharbi K."/>
            <person name="Hall N."/>
            <person name="Watson M."/>
            <person name="Adriaenssens E.M."/>
            <person name="Foster-Nyarko E."/>
            <person name="Jarju S."/>
            <person name="Secka A."/>
            <person name="Antonio M."/>
            <person name="Oren A."/>
            <person name="Chaudhuri R.R."/>
            <person name="La Ragione R."/>
            <person name="Hildebrand F."/>
            <person name="Pallen M.J."/>
        </authorList>
    </citation>
    <scope>NUCLEOTIDE SEQUENCE</scope>
    <source>
        <strain evidence="2">CHK154-7741</strain>
    </source>
</reference>
<feature type="chain" id="PRO_5038558396" description="Outer membrane efflux protein" evidence="1">
    <location>
        <begin position="21"/>
        <end position="289"/>
    </location>
</feature>
<gene>
    <name evidence="2" type="ORF">IAD26_04485</name>
</gene>